<dbReference type="InterPro" id="IPR036424">
    <property type="entry name" value="UPP_synth-like_sf"/>
</dbReference>
<organism evidence="5 6">
    <name type="scientific">Coccomyxa subellipsoidea (strain C-169)</name>
    <name type="common">Green microalga</name>
    <dbReference type="NCBI Taxonomy" id="574566"/>
    <lineage>
        <taxon>Eukaryota</taxon>
        <taxon>Viridiplantae</taxon>
        <taxon>Chlorophyta</taxon>
        <taxon>core chlorophytes</taxon>
        <taxon>Trebouxiophyceae</taxon>
        <taxon>Trebouxiophyceae incertae sedis</taxon>
        <taxon>Coccomyxaceae</taxon>
        <taxon>Coccomyxa</taxon>
        <taxon>Coccomyxa subellipsoidea</taxon>
    </lineage>
</organism>
<accession>I0ZAK8</accession>
<evidence type="ECO:0000256" key="1">
    <source>
        <dbReference type="ARBA" id="ARBA00005432"/>
    </source>
</evidence>
<protein>
    <recommendedName>
        <fullName evidence="4">Alkyl transferase</fullName>
        <ecNumber evidence="4">2.5.1.-</ecNumber>
    </recommendedName>
</protein>
<dbReference type="Pfam" id="PF01255">
    <property type="entry name" value="Prenyltransf"/>
    <property type="match status" value="1"/>
</dbReference>
<gene>
    <name evidence="5" type="ORF">COCSUDRAFT_11314</name>
</gene>
<comment type="similarity">
    <text evidence="1 4">Belongs to the UPP synthase family.</text>
</comment>
<proteinExistence type="inferred from homology"/>
<sequence length="244" mass="27386">MKAGPVPKHIAFIMDGNRRFANRHQQVTTAGHQFGYYKLLDALEWCLEIGITCVSAYAFSIDNFKRPGDEVDMLMRLAEEKLEELLHRDLVERHGVQVRVLGDLSLLPASVQAAAKRAMDSTKLHTRGILNICFSYGSRQEMAQAVGKVQDGVMSGALCPDDVSPNDIEQHLYTEGCPPVDLLIRTSGETRLSDFLCWQVRHAQLVFADVLWPDFSFYDLLRALLQFQMASTHLKSLQALPPAL</sequence>
<evidence type="ECO:0000256" key="3">
    <source>
        <dbReference type="ARBA" id="ARBA00022842"/>
    </source>
</evidence>
<dbReference type="OrthoDB" id="4173905at2759"/>
<keyword evidence="3" id="KW-0460">Magnesium</keyword>
<name>I0ZAK8_COCSC</name>
<dbReference type="eggNOG" id="KOG1602">
    <property type="taxonomic scope" value="Eukaryota"/>
</dbReference>
<evidence type="ECO:0000256" key="4">
    <source>
        <dbReference type="RuleBase" id="RU363018"/>
    </source>
</evidence>
<dbReference type="EC" id="2.5.1.-" evidence="4"/>
<dbReference type="PANTHER" id="PTHR10291">
    <property type="entry name" value="DEHYDRODOLICHYL DIPHOSPHATE SYNTHASE FAMILY MEMBER"/>
    <property type="match status" value="1"/>
</dbReference>
<dbReference type="InterPro" id="IPR001441">
    <property type="entry name" value="UPP_synth-like"/>
</dbReference>
<evidence type="ECO:0000256" key="2">
    <source>
        <dbReference type="ARBA" id="ARBA00022679"/>
    </source>
</evidence>
<dbReference type="Gene3D" id="3.40.1180.10">
    <property type="entry name" value="Decaprenyl diphosphate synthase-like"/>
    <property type="match status" value="1"/>
</dbReference>
<dbReference type="PANTHER" id="PTHR10291:SF43">
    <property type="entry name" value="DEHYDRODOLICHYL DIPHOSPHATE SYNTHASE COMPLEX SUBUNIT DHDDS"/>
    <property type="match status" value="1"/>
</dbReference>
<dbReference type="NCBIfam" id="TIGR00055">
    <property type="entry name" value="uppS"/>
    <property type="match status" value="1"/>
</dbReference>
<keyword evidence="6" id="KW-1185">Reference proteome</keyword>
<comment type="caution">
    <text evidence="5">The sequence shown here is derived from an EMBL/GenBank/DDBJ whole genome shotgun (WGS) entry which is preliminary data.</text>
</comment>
<dbReference type="Proteomes" id="UP000007264">
    <property type="component" value="Unassembled WGS sequence"/>
</dbReference>
<dbReference type="GO" id="GO:0005783">
    <property type="term" value="C:endoplasmic reticulum"/>
    <property type="evidence" value="ECO:0007669"/>
    <property type="project" value="TreeGrafter"/>
</dbReference>
<dbReference type="SUPFAM" id="SSF64005">
    <property type="entry name" value="Undecaprenyl diphosphate synthase"/>
    <property type="match status" value="1"/>
</dbReference>
<dbReference type="KEGG" id="csl:COCSUDRAFT_11314"/>
<keyword evidence="2 4" id="KW-0808">Transferase</keyword>
<dbReference type="RefSeq" id="XP_005652221.1">
    <property type="nucleotide sequence ID" value="XM_005652164.1"/>
</dbReference>
<evidence type="ECO:0000313" key="6">
    <source>
        <dbReference type="Proteomes" id="UP000007264"/>
    </source>
</evidence>
<dbReference type="CDD" id="cd00475">
    <property type="entry name" value="Cis_IPPS"/>
    <property type="match status" value="1"/>
</dbReference>
<dbReference type="EMBL" id="AGSI01000001">
    <property type="protein sequence ID" value="EIE27677.1"/>
    <property type="molecule type" value="Genomic_DNA"/>
</dbReference>
<dbReference type="FunFam" id="3.40.1180.10:FF:000005">
    <property type="entry name" value="Alkyl transferase"/>
    <property type="match status" value="1"/>
</dbReference>
<dbReference type="HAMAP" id="MF_01139">
    <property type="entry name" value="ISPT"/>
    <property type="match status" value="1"/>
</dbReference>
<dbReference type="GO" id="GO:0045547">
    <property type="term" value="F:ditrans,polycis-polyprenyl diphosphate synthase [(2E,6E)-farnesyl diphosphate specific] activity"/>
    <property type="evidence" value="ECO:0007669"/>
    <property type="project" value="TreeGrafter"/>
</dbReference>
<reference evidence="5 6" key="1">
    <citation type="journal article" date="2012" name="Genome Biol.">
        <title>The genome of the polar eukaryotic microalga coccomyxa subellipsoidea reveals traits of cold adaptation.</title>
        <authorList>
            <person name="Blanc G."/>
            <person name="Agarkova I."/>
            <person name="Grimwood J."/>
            <person name="Kuo A."/>
            <person name="Brueggeman A."/>
            <person name="Dunigan D."/>
            <person name="Gurnon J."/>
            <person name="Ladunga I."/>
            <person name="Lindquist E."/>
            <person name="Lucas S."/>
            <person name="Pangilinan J."/>
            <person name="Proschold T."/>
            <person name="Salamov A."/>
            <person name="Schmutz J."/>
            <person name="Weeks D."/>
            <person name="Yamada T."/>
            <person name="Claverie J.M."/>
            <person name="Grigoriev I."/>
            <person name="Van Etten J."/>
            <person name="Lomsadze A."/>
            <person name="Borodovsky M."/>
        </authorList>
    </citation>
    <scope>NUCLEOTIDE SEQUENCE [LARGE SCALE GENOMIC DNA]</scope>
    <source>
        <strain evidence="5 6">C-169</strain>
    </source>
</reference>
<dbReference type="STRING" id="574566.I0ZAK8"/>
<dbReference type="GeneID" id="17045692"/>
<evidence type="ECO:0000313" key="5">
    <source>
        <dbReference type="EMBL" id="EIE27677.1"/>
    </source>
</evidence>
<dbReference type="GO" id="GO:0016094">
    <property type="term" value="P:polyprenol biosynthetic process"/>
    <property type="evidence" value="ECO:0007669"/>
    <property type="project" value="TreeGrafter"/>
</dbReference>
<dbReference type="AlphaFoldDB" id="I0ZAK8"/>